<reference evidence="2 3" key="1">
    <citation type="journal article" date="2010" name="BMC Genomics">
        <title>Genome analysis and comparative genomics of a Giardia intestinalis assemblage E isolate.</title>
        <authorList>
            <person name="Jerlstrom-Hultqvist J."/>
            <person name="Franzen O."/>
            <person name="Ankarklev J."/>
            <person name="Xu F."/>
            <person name="Nohynkova E."/>
            <person name="Andersson J.O."/>
            <person name="Svard S.G."/>
            <person name="Andersson B."/>
        </authorList>
    </citation>
    <scope>NUCLEOTIDE SEQUENCE [LARGE SCALE GENOMIC DNA]</scope>
    <source>
        <strain evidence="2 3">P15</strain>
    </source>
</reference>
<evidence type="ECO:0000313" key="2">
    <source>
        <dbReference type="EMBL" id="EFO61274.1"/>
    </source>
</evidence>
<dbReference type="Proteomes" id="UP000008974">
    <property type="component" value="Unassembled WGS sequence"/>
</dbReference>
<feature type="transmembrane region" description="Helical" evidence="1">
    <location>
        <begin position="89"/>
        <end position="107"/>
    </location>
</feature>
<protein>
    <submittedName>
        <fullName evidence="2">Uncharacterized protein</fullName>
    </submittedName>
</protein>
<sequence>MATINPLNDVDFDGYMIPTHALFLSMALHYMQPWTEIFTVTSRIVLYFVMPLAWVMAQSRKAATWLLYFMLMLPWMIKCTTESVPSIDIYCTLSAMMSILPTYLFILQRIFCRARFSTCWEKICSCLLVVCGILLASLYTMEKHQIHAIQKSAPFVGVWEAFGLDVAKRMIQDGTYTYVQKAIYIFFEVIVFPLTTHLYLVLILLLIRMIFT</sequence>
<dbReference type="AlphaFoldDB" id="E1F8H2"/>
<feature type="transmembrane region" description="Helical" evidence="1">
    <location>
        <begin position="119"/>
        <end position="139"/>
    </location>
</feature>
<gene>
    <name evidence="2" type="ORF">GLP15_93</name>
</gene>
<dbReference type="VEuPathDB" id="GiardiaDB:GLP15_93"/>
<keyword evidence="1" id="KW-1133">Transmembrane helix</keyword>
<keyword evidence="1" id="KW-0472">Membrane</keyword>
<dbReference type="OrthoDB" id="10253117at2759"/>
<evidence type="ECO:0000256" key="1">
    <source>
        <dbReference type="SAM" id="Phobius"/>
    </source>
</evidence>
<feature type="transmembrane region" description="Helical" evidence="1">
    <location>
        <begin position="62"/>
        <end position="77"/>
    </location>
</feature>
<dbReference type="EMBL" id="ACVC01000234">
    <property type="protein sequence ID" value="EFO61274.1"/>
    <property type="molecule type" value="Genomic_DNA"/>
</dbReference>
<keyword evidence="1" id="KW-0812">Transmembrane</keyword>
<feature type="transmembrane region" description="Helical" evidence="1">
    <location>
        <begin position="183"/>
        <end position="207"/>
    </location>
</feature>
<comment type="caution">
    <text evidence="2">The sequence shown here is derived from an EMBL/GenBank/DDBJ whole genome shotgun (WGS) entry which is preliminary data.</text>
</comment>
<name>E1F8H2_GIAIA</name>
<evidence type="ECO:0000313" key="3">
    <source>
        <dbReference type="Proteomes" id="UP000008974"/>
    </source>
</evidence>
<feature type="transmembrane region" description="Helical" evidence="1">
    <location>
        <begin position="37"/>
        <end position="55"/>
    </location>
</feature>
<organism evidence="2 3">
    <name type="scientific">Giardia intestinalis (strain P15)</name>
    <name type="common">Giardia lamblia</name>
    <dbReference type="NCBI Taxonomy" id="658858"/>
    <lineage>
        <taxon>Eukaryota</taxon>
        <taxon>Metamonada</taxon>
        <taxon>Diplomonadida</taxon>
        <taxon>Hexamitidae</taxon>
        <taxon>Giardiinae</taxon>
        <taxon>Giardia</taxon>
    </lineage>
</organism>
<proteinExistence type="predicted"/>
<accession>E1F8H2</accession>
<dbReference type="OMA" id="PSIDIYC"/>